<proteinExistence type="predicted"/>
<dbReference type="GeneID" id="5364432"/>
<accession>A7J826</accession>
<dbReference type="RefSeq" id="YP_001426304.1">
    <property type="nucleotide sequence ID" value="NC_008603.1"/>
</dbReference>
<dbReference type="EMBL" id="DQ890022">
    <property type="protein sequence ID" value="ABT15957.1"/>
    <property type="molecule type" value="Genomic_DNA"/>
</dbReference>
<dbReference type="KEGG" id="vg:5364432"/>
<organism evidence="2 3">
    <name type="scientific">Paramecium bursaria Chlorella virus FR483</name>
    <name type="common">PBCV-FR483</name>
    <dbReference type="NCBI Taxonomy" id="399781"/>
    <lineage>
        <taxon>Viruses</taxon>
        <taxon>Varidnaviria</taxon>
        <taxon>Bamfordvirae</taxon>
        <taxon>Nucleocytoviricota</taxon>
        <taxon>Megaviricetes</taxon>
        <taxon>Algavirales</taxon>
        <taxon>Phycodnaviridae</taxon>
        <taxon>Chlorovirus</taxon>
        <taxon>Chlorovirus conductrix</taxon>
        <taxon>Paramecium bursaria Chlorella virus A1</taxon>
    </lineage>
</organism>
<evidence type="ECO:0000313" key="2">
    <source>
        <dbReference type="EMBL" id="ABT15957.1"/>
    </source>
</evidence>
<name>A7J826_PBCVF</name>
<gene>
    <name evidence="2" type="primary">N672L</name>
    <name evidence="2" type="ORF">FR483_N672L</name>
</gene>
<evidence type="ECO:0000256" key="1">
    <source>
        <dbReference type="SAM" id="MobiDB-lite"/>
    </source>
</evidence>
<evidence type="ECO:0000313" key="3">
    <source>
        <dbReference type="Proteomes" id="UP000204095"/>
    </source>
</evidence>
<feature type="region of interest" description="Disordered" evidence="1">
    <location>
        <begin position="51"/>
        <end position="70"/>
    </location>
</feature>
<organismHost>
    <name type="scientific">Paramecium bursaria</name>
    <dbReference type="NCBI Taxonomy" id="74790"/>
</organismHost>
<dbReference type="Proteomes" id="UP000204095">
    <property type="component" value="Segment"/>
</dbReference>
<protein>
    <submittedName>
        <fullName evidence="2">Uncharacterized protein N672L</fullName>
    </submittedName>
</protein>
<sequence>MTVNFSKKVLSSGMDTSLDKIQVKLQAYIPYIQKLEDKVIALADENRNLKNELESYKKKPPASGYDVDMK</sequence>
<reference evidence="2 3" key="1">
    <citation type="journal article" date="2007" name="Virology">
        <title>Sequence and annotation of the 314-kb MT325 and the 321-kb FR483 viruses that infect Chlorella Pbi.</title>
        <authorList>
            <person name="Fitzgerald L.A."/>
            <person name="Graves M.V."/>
            <person name="Li X."/>
            <person name="Feldblyum T."/>
            <person name="Hartigan J."/>
            <person name="Van Etten J.L."/>
        </authorList>
    </citation>
    <scope>NUCLEOTIDE SEQUENCE [LARGE SCALE GENOMIC DNA]</scope>
    <source>
        <strain evidence="2 3">FR483</strain>
    </source>
</reference>